<sequence>MAHSIAACSNAMWNPPMRKLSIQTSASHVSQYTFARSSTVPFQPSDVISLEESSTASTSMLVNINCKRLFSPTVGFSNAVSPVYLKNATVGRDISPNDTELLVLFRRNSKEITSHASQWKDDHSADWNETIPIQTSLLPKLHPEASVNIGSSVSLHPKEYDIVLVALPSHSAVAVFSFDFAEMVQSQIAQEIRERSYRISPLKCRDLAATLEFHIEWEFAQYVSSNVIIPAGSQTLNARSSQAVFDNEITRNGRPRNLSMQPEAAHVVDLHPRRVSSAHPPTRPIFSLSRCSEIAESCDERKVFHQRLERRNTRLVKVETELKEALKKAEMLGLATEELAVREAAESKNAARYRSVAIRMLTEMELGHCMWLQNKTHTQSTDLPAQIRYWLQELDAGSDAPSRLSGSRNSVASTASTSSSQKSSRSVLEERVIDIDQMTELLGRARHLMEQAEILTFAVDKDECSKVTSISQQLNAFEKENMELRAKLNDLQLSSKVQVDYRVCQKASRIDALEAEVEKLRIENQAYVEQVDGLSGRLYRHTETSTSFKAPSFLTKIYQDVGKAKVVLEAQLKHQKQQLVVLEAENEQLRTHLLELEPCHSLPVQDTEKSEGNTSVLDQDDEQLRRIECLQATLEEREAHIVSLDLQLNASTVSRTSEIDSLSLQLKLSRQEANELRCRSNEFERLQTQLEAIQHDKKALEMKVAADGDMQERKQNQRIEQVREEAHEESRIAHAYNQIVAEKEATITVLQQSVEALRQQQEARTTIDLNAEVHMQSLQSLHAEEVEGFKGQLADVSKQLKISRQEVMELRFRSKQLESLTCKYDLIVSEKNAFEAKLLALQGQLYDQRDRALSSDEYCCGYKSRRIHLGRMEEQLSDLQVQLGMVQERNQGQAIRIDELIIQHRRMCSEKEALNGIVDQLIAEKANFEKLLSSEQPVTRSSSQFKRSQSVSEASIPVRNVADLIRNFS</sequence>
<feature type="coiled-coil region" evidence="1">
    <location>
        <begin position="617"/>
        <end position="703"/>
    </location>
</feature>
<dbReference type="EMBL" id="FR824148">
    <property type="protein sequence ID" value="CCA20801.1"/>
    <property type="molecule type" value="Genomic_DNA"/>
</dbReference>
<reference evidence="4" key="1">
    <citation type="journal article" date="2011" name="PLoS Biol.">
        <title>Gene gain and loss during evolution of obligate parasitism in the white rust pathogen of Arabidopsis thaliana.</title>
        <authorList>
            <person name="Kemen E."/>
            <person name="Gardiner A."/>
            <person name="Schultz-Larsen T."/>
            <person name="Kemen A.C."/>
            <person name="Balmuth A.L."/>
            <person name="Robert-Seilaniantz A."/>
            <person name="Bailey K."/>
            <person name="Holub E."/>
            <person name="Studholme D.J."/>
            <person name="Maclean D."/>
            <person name="Jones J.D."/>
        </authorList>
    </citation>
    <scope>NUCLEOTIDE SEQUENCE</scope>
</reference>
<gene>
    <name evidence="4" type="primary">AlNc14C103G6133</name>
    <name evidence="4" type="ORF">ALNC14_069440</name>
</gene>
<organism evidence="4">
    <name type="scientific">Albugo laibachii Nc14</name>
    <dbReference type="NCBI Taxonomy" id="890382"/>
    <lineage>
        <taxon>Eukaryota</taxon>
        <taxon>Sar</taxon>
        <taxon>Stramenopiles</taxon>
        <taxon>Oomycota</taxon>
        <taxon>Peronosporomycetes</taxon>
        <taxon>Albuginales</taxon>
        <taxon>Albuginaceae</taxon>
        <taxon>Albugo</taxon>
    </lineage>
</organism>
<feature type="coiled-coil region" evidence="1">
    <location>
        <begin position="565"/>
        <end position="592"/>
    </location>
</feature>
<evidence type="ECO:0000256" key="1">
    <source>
        <dbReference type="SAM" id="Coils"/>
    </source>
</evidence>
<dbReference type="AlphaFoldDB" id="F0WHS6"/>
<evidence type="ECO:0000259" key="3">
    <source>
        <dbReference type="PROSITE" id="PS51840"/>
    </source>
</evidence>
<evidence type="ECO:0000256" key="2">
    <source>
        <dbReference type="SAM" id="MobiDB-lite"/>
    </source>
</evidence>
<feature type="coiled-coil region" evidence="1">
    <location>
        <begin position="467"/>
        <end position="530"/>
    </location>
</feature>
<proteinExistence type="predicted"/>
<accession>F0WHS6</accession>
<protein>
    <submittedName>
        <fullName evidence="4">Uncharacterized protein AlNc14C103G6133</fullName>
    </submittedName>
</protein>
<dbReference type="HOGENOM" id="CLU_305984_0_0_1"/>
<name>F0WHS6_9STRA</name>
<dbReference type="PROSITE" id="PS51840">
    <property type="entry name" value="C2_NT"/>
    <property type="match status" value="1"/>
</dbReference>
<feature type="domain" description="C2 NT-type" evidence="3">
    <location>
        <begin position="66"/>
        <end position="219"/>
    </location>
</feature>
<keyword evidence="1" id="KW-0175">Coiled coil</keyword>
<feature type="compositionally biased region" description="Low complexity" evidence="2">
    <location>
        <begin position="407"/>
        <end position="423"/>
    </location>
</feature>
<dbReference type="InterPro" id="IPR019448">
    <property type="entry name" value="NT-C2"/>
</dbReference>
<reference evidence="4" key="2">
    <citation type="submission" date="2011-02" db="EMBL/GenBank/DDBJ databases">
        <authorList>
            <person name="MacLean D."/>
        </authorList>
    </citation>
    <scope>NUCLEOTIDE SEQUENCE</scope>
</reference>
<evidence type="ECO:0000313" key="4">
    <source>
        <dbReference type="EMBL" id="CCA20801.1"/>
    </source>
</evidence>
<feature type="region of interest" description="Disordered" evidence="2">
    <location>
        <begin position="398"/>
        <end position="423"/>
    </location>
</feature>